<protein>
    <recommendedName>
        <fullName evidence="3">Methyltransferase small domain-containing protein</fullName>
    </recommendedName>
</protein>
<dbReference type="AlphaFoldDB" id="A0A0D2IYE2"/>
<comment type="caution">
    <text evidence="4">The sequence shown here is derived from an EMBL/GenBank/DDBJ whole genome shotgun (WGS) entry which is preliminary data.</text>
</comment>
<evidence type="ECO:0000256" key="1">
    <source>
        <dbReference type="ARBA" id="ARBA00022603"/>
    </source>
</evidence>
<keyword evidence="1" id="KW-0808">Transferase</keyword>
<dbReference type="GO" id="GO:0032259">
    <property type="term" value="P:methylation"/>
    <property type="evidence" value="ECO:0007669"/>
    <property type="project" value="UniProtKB-KW"/>
</dbReference>
<dbReference type="FunCoup" id="A0A0D2IYE2">
    <property type="interactions" value="23"/>
</dbReference>
<dbReference type="CDD" id="cd02440">
    <property type="entry name" value="AdoMet_MTases"/>
    <property type="match status" value="1"/>
</dbReference>
<reference evidence="4 5" key="1">
    <citation type="submission" date="2013-11" db="EMBL/GenBank/DDBJ databases">
        <title>Metagenomic analysis of a methanogenic consortium involved in long chain n-alkane degradation.</title>
        <authorList>
            <person name="Davidova I.A."/>
            <person name="Callaghan A.V."/>
            <person name="Wawrik B."/>
            <person name="Pruitt S."/>
            <person name="Marks C."/>
            <person name="Duncan K.E."/>
            <person name="Suflita J.M."/>
        </authorList>
    </citation>
    <scope>NUCLEOTIDE SEQUENCE [LARGE SCALE GENOMIC DNA]</scope>
    <source>
        <strain evidence="4 5">SPR</strain>
    </source>
</reference>
<dbReference type="GO" id="GO:0003676">
    <property type="term" value="F:nucleic acid binding"/>
    <property type="evidence" value="ECO:0007669"/>
    <property type="project" value="InterPro"/>
</dbReference>
<keyword evidence="1" id="KW-0489">Methyltransferase</keyword>
<dbReference type="InterPro" id="IPR007848">
    <property type="entry name" value="Small_mtfrase_dom"/>
</dbReference>
<name>A0A0D2IYE2_9BACT</name>
<evidence type="ECO:0000259" key="3">
    <source>
        <dbReference type="Pfam" id="PF05175"/>
    </source>
</evidence>
<dbReference type="SUPFAM" id="SSF53335">
    <property type="entry name" value="S-adenosyl-L-methionine-dependent methyltransferases"/>
    <property type="match status" value="1"/>
</dbReference>
<dbReference type="RefSeq" id="WP_044352691.1">
    <property type="nucleotide sequence ID" value="NZ_AZAC01000078.1"/>
</dbReference>
<evidence type="ECO:0000256" key="2">
    <source>
        <dbReference type="ARBA" id="ARBA00022691"/>
    </source>
</evidence>
<accession>A0A0D2IYE2</accession>
<feature type="domain" description="Methyltransferase small" evidence="3">
    <location>
        <begin position="34"/>
        <end position="125"/>
    </location>
</feature>
<dbReference type="Proteomes" id="UP000032233">
    <property type="component" value="Unassembled WGS sequence"/>
</dbReference>
<dbReference type="InterPro" id="IPR029063">
    <property type="entry name" value="SAM-dependent_MTases_sf"/>
</dbReference>
<dbReference type="PROSITE" id="PS00092">
    <property type="entry name" value="N6_MTASE"/>
    <property type="match status" value="1"/>
</dbReference>
<keyword evidence="5" id="KW-1185">Reference proteome</keyword>
<dbReference type="Gene3D" id="3.40.50.150">
    <property type="entry name" value="Vaccinia Virus protein VP39"/>
    <property type="match status" value="1"/>
</dbReference>
<sequence>MEKKEMAGEVISHILGRHLLLQPSQGYHFSIDSVLLADFAPLVKGPVADLGAGSGILCVLLAAKGVEGPYTALELDSVAAYCCRENLARTGAEARVFQQDLTQKNPEVPGNSYSLVISNPPFTPKGAGRVPPDPARARARHELNLEPKDLWRAAARLLKPKGRFVFCWPAARLVQAFGDLPRAGLMPKRLRLSHGREGKPASLAMVEAVKGGKEELTVEPPLIVYAEGQEQSKEVQAIYRRLS</sequence>
<dbReference type="STRING" id="1429043.X474_27060"/>
<gene>
    <name evidence="4" type="ORF">X474_27060</name>
</gene>
<keyword evidence="2" id="KW-0949">S-adenosyl-L-methionine</keyword>
<organism evidence="4 5">
    <name type="scientific">Dethiosulfatarculus sandiegensis</name>
    <dbReference type="NCBI Taxonomy" id="1429043"/>
    <lineage>
        <taxon>Bacteria</taxon>
        <taxon>Pseudomonadati</taxon>
        <taxon>Thermodesulfobacteriota</taxon>
        <taxon>Desulfarculia</taxon>
        <taxon>Desulfarculales</taxon>
        <taxon>Desulfarculaceae</taxon>
        <taxon>Dethiosulfatarculus</taxon>
    </lineage>
</organism>
<dbReference type="PANTHER" id="PTHR47739">
    <property type="entry name" value="TRNA1(VAL) (ADENINE(37)-N6)-METHYLTRANSFERASE"/>
    <property type="match status" value="1"/>
</dbReference>
<dbReference type="PANTHER" id="PTHR47739:SF1">
    <property type="entry name" value="TRNA1(VAL) (ADENINE(37)-N6)-METHYLTRANSFERASE"/>
    <property type="match status" value="1"/>
</dbReference>
<dbReference type="Pfam" id="PF05175">
    <property type="entry name" value="MTS"/>
    <property type="match status" value="1"/>
</dbReference>
<dbReference type="OrthoDB" id="5489421at2"/>
<evidence type="ECO:0000313" key="4">
    <source>
        <dbReference type="EMBL" id="KIX11009.1"/>
    </source>
</evidence>
<dbReference type="InterPro" id="IPR050210">
    <property type="entry name" value="tRNA_Adenine-N(6)_MTase"/>
</dbReference>
<dbReference type="InterPro" id="IPR002052">
    <property type="entry name" value="DNA_methylase_N6_adenine_CS"/>
</dbReference>
<proteinExistence type="predicted"/>
<dbReference type="InParanoid" id="A0A0D2IYE2"/>
<evidence type="ECO:0000313" key="5">
    <source>
        <dbReference type="Proteomes" id="UP000032233"/>
    </source>
</evidence>
<dbReference type="GO" id="GO:0008757">
    <property type="term" value="F:S-adenosylmethionine-dependent methyltransferase activity"/>
    <property type="evidence" value="ECO:0007669"/>
    <property type="project" value="UniProtKB-ARBA"/>
</dbReference>
<dbReference type="GO" id="GO:0008170">
    <property type="term" value="F:N-methyltransferase activity"/>
    <property type="evidence" value="ECO:0007669"/>
    <property type="project" value="UniProtKB-ARBA"/>
</dbReference>
<dbReference type="EMBL" id="AZAC01000078">
    <property type="protein sequence ID" value="KIX11009.1"/>
    <property type="molecule type" value="Genomic_DNA"/>
</dbReference>